<keyword evidence="7" id="KW-1133">Transmembrane helix</keyword>
<dbReference type="Proteomes" id="UP000092445">
    <property type="component" value="Unassembled WGS sequence"/>
</dbReference>
<keyword evidence="5" id="KW-0496">Mitochondrion</keyword>
<comment type="similarity">
    <text evidence="3">Belongs to the cytochrome c oxidase VIIc family.</text>
</comment>
<evidence type="ECO:0000256" key="1">
    <source>
        <dbReference type="ARBA" id="ARBA00004434"/>
    </source>
</evidence>
<keyword evidence="6 7" id="KW-0472">Membrane</keyword>
<dbReference type="InterPro" id="IPR004202">
    <property type="entry name" value="COX7C/Cox8"/>
</dbReference>
<dbReference type="AlphaFoldDB" id="A0A1A9ZX19"/>
<evidence type="ECO:0000256" key="3">
    <source>
        <dbReference type="ARBA" id="ARBA00010514"/>
    </source>
</evidence>
<evidence type="ECO:0000256" key="6">
    <source>
        <dbReference type="ARBA" id="ARBA00023136"/>
    </source>
</evidence>
<keyword evidence="9" id="KW-1185">Reference proteome</keyword>
<dbReference type="STRING" id="7398.A0A1A9ZX19"/>
<evidence type="ECO:0000256" key="5">
    <source>
        <dbReference type="ARBA" id="ARBA00023128"/>
    </source>
</evidence>
<dbReference type="InterPro" id="IPR036636">
    <property type="entry name" value="COX7C/Cox8_sf"/>
</dbReference>
<dbReference type="GO" id="GO:0005743">
    <property type="term" value="C:mitochondrial inner membrane"/>
    <property type="evidence" value="ECO:0007669"/>
    <property type="project" value="UniProtKB-SubCell"/>
</dbReference>
<protein>
    <submittedName>
        <fullName evidence="8">Uncharacterized protein</fullName>
    </submittedName>
</protein>
<evidence type="ECO:0000256" key="4">
    <source>
        <dbReference type="ARBA" id="ARBA00022792"/>
    </source>
</evidence>
<evidence type="ECO:0000313" key="9">
    <source>
        <dbReference type="Proteomes" id="UP000092445"/>
    </source>
</evidence>
<evidence type="ECO:0000256" key="7">
    <source>
        <dbReference type="SAM" id="Phobius"/>
    </source>
</evidence>
<dbReference type="VEuPathDB" id="VectorBase:GPAI027747"/>
<dbReference type="Gene3D" id="4.10.49.10">
    <property type="entry name" value="Cytochrome c oxidase subunit VIIc"/>
    <property type="match status" value="1"/>
</dbReference>
<keyword evidence="4" id="KW-0999">Mitochondrion inner membrane</keyword>
<dbReference type="EnsemblMetazoa" id="GPAI027747-RA">
    <property type="protein sequence ID" value="GPAI027747-PA"/>
    <property type="gene ID" value="GPAI027747"/>
</dbReference>
<organism evidence="8 9">
    <name type="scientific">Glossina pallidipes</name>
    <name type="common">Tsetse fly</name>
    <dbReference type="NCBI Taxonomy" id="7398"/>
    <lineage>
        <taxon>Eukaryota</taxon>
        <taxon>Metazoa</taxon>
        <taxon>Ecdysozoa</taxon>
        <taxon>Arthropoda</taxon>
        <taxon>Hexapoda</taxon>
        <taxon>Insecta</taxon>
        <taxon>Pterygota</taxon>
        <taxon>Neoptera</taxon>
        <taxon>Endopterygota</taxon>
        <taxon>Diptera</taxon>
        <taxon>Brachycera</taxon>
        <taxon>Muscomorpha</taxon>
        <taxon>Hippoboscoidea</taxon>
        <taxon>Glossinidae</taxon>
        <taxon>Glossina</taxon>
    </lineage>
</organism>
<dbReference type="GO" id="GO:0006123">
    <property type="term" value="P:mitochondrial electron transport, cytochrome c to oxygen"/>
    <property type="evidence" value="ECO:0007669"/>
    <property type="project" value="InterPro"/>
</dbReference>
<evidence type="ECO:0000256" key="2">
    <source>
        <dbReference type="ARBA" id="ARBA00004673"/>
    </source>
</evidence>
<accession>A0A1A9ZX19</accession>
<evidence type="ECO:0000313" key="8">
    <source>
        <dbReference type="EnsemblMetazoa" id="GPAI027747-PA"/>
    </source>
</evidence>
<reference evidence="9" key="1">
    <citation type="submission" date="2014-03" db="EMBL/GenBank/DDBJ databases">
        <authorList>
            <person name="Aksoy S."/>
            <person name="Warren W."/>
            <person name="Wilson R.K."/>
        </authorList>
    </citation>
    <scope>NUCLEOTIDE SEQUENCE [LARGE SCALE GENOMIC DNA]</scope>
    <source>
        <strain evidence="9">IAEA</strain>
    </source>
</reference>
<comment type="pathway">
    <text evidence="2">Energy metabolism; oxidative phosphorylation.</text>
</comment>
<feature type="transmembrane region" description="Helical" evidence="7">
    <location>
        <begin position="44"/>
        <end position="63"/>
    </location>
</feature>
<name>A0A1A9ZX19_GLOPL</name>
<reference evidence="8" key="2">
    <citation type="submission" date="2020-05" db="UniProtKB">
        <authorList>
            <consortium name="EnsemblMetazoa"/>
        </authorList>
    </citation>
    <scope>IDENTIFICATION</scope>
    <source>
        <strain evidence="8">IAEA</strain>
    </source>
</reference>
<sequence>MLGLTRQFNRSFAHNFTKKHMVRYYRGGHPGCNLPFRLDNPVRFTILFTIFGVTGFGASWIIIMHQMLRPYDYD</sequence>
<proteinExistence type="inferred from homology"/>
<comment type="subcellular location">
    <subcellularLocation>
        <location evidence="1">Mitochondrion inner membrane</location>
        <topology evidence="1">Single-pass membrane protein</topology>
    </subcellularLocation>
</comment>
<dbReference type="UniPathway" id="UPA00705"/>
<dbReference type="SUPFAM" id="SSF81427">
    <property type="entry name" value="Mitochondrial cytochrome c oxidase subunit VIIc (aka VIIIa)"/>
    <property type="match status" value="1"/>
</dbReference>
<dbReference type="GO" id="GO:0045277">
    <property type="term" value="C:respiratory chain complex IV"/>
    <property type="evidence" value="ECO:0007669"/>
    <property type="project" value="InterPro"/>
</dbReference>
<keyword evidence="7" id="KW-0812">Transmembrane</keyword>
<dbReference type="Pfam" id="PF02935">
    <property type="entry name" value="COX7C"/>
    <property type="match status" value="1"/>
</dbReference>